<keyword evidence="4" id="KW-1185">Reference proteome</keyword>
<dbReference type="STRING" id="331113.SNE_A20210"/>
<dbReference type="OrthoDB" id="9800872at2"/>
<dbReference type="SMART" id="SM00450">
    <property type="entry name" value="RHOD"/>
    <property type="match status" value="1"/>
</dbReference>
<dbReference type="CDD" id="cd00158">
    <property type="entry name" value="RHOD"/>
    <property type="match status" value="1"/>
</dbReference>
<keyword evidence="1" id="KW-0812">Transmembrane</keyword>
<name>F8L3N9_SIMNZ</name>
<evidence type="ECO:0000313" key="3">
    <source>
        <dbReference type="EMBL" id="CCB89898.1"/>
    </source>
</evidence>
<organism evidence="3 4">
    <name type="scientific">Simkania negevensis (strain ATCC VR-1471 / DSM 27360 / Z)</name>
    <dbReference type="NCBI Taxonomy" id="331113"/>
    <lineage>
        <taxon>Bacteria</taxon>
        <taxon>Pseudomonadati</taxon>
        <taxon>Chlamydiota</taxon>
        <taxon>Chlamydiia</taxon>
        <taxon>Parachlamydiales</taxon>
        <taxon>Simkaniaceae</taxon>
        <taxon>Simkania</taxon>
    </lineage>
</organism>
<keyword evidence="1" id="KW-1133">Transmembrane helix</keyword>
<accession>F8L3N9</accession>
<dbReference type="EMBL" id="FR872582">
    <property type="protein sequence ID" value="CCB89898.1"/>
    <property type="molecule type" value="Genomic_DNA"/>
</dbReference>
<dbReference type="InterPro" id="IPR036873">
    <property type="entry name" value="Rhodanese-like_dom_sf"/>
</dbReference>
<dbReference type="eggNOG" id="COG0607">
    <property type="taxonomic scope" value="Bacteria"/>
</dbReference>
<gene>
    <name evidence="3" type="ordered locus">SNE_A20210</name>
</gene>
<dbReference type="Pfam" id="PF00581">
    <property type="entry name" value="Rhodanese"/>
    <property type="match status" value="1"/>
</dbReference>
<keyword evidence="1" id="KW-0472">Membrane</keyword>
<dbReference type="InterPro" id="IPR050229">
    <property type="entry name" value="GlpE_sulfurtransferase"/>
</dbReference>
<evidence type="ECO:0000256" key="1">
    <source>
        <dbReference type="SAM" id="Phobius"/>
    </source>
</evidence>
<protein>
    <submittedName>
        <fullName evidence="3">Uncharacterized protein slr1261</fullName>
    </submittedName>
</protein>
<dbReference type="SUPFAM" id="SSF52821">
    <property type="entry name" value="Rhodanese/Cell cycle control phosphatase"/>
    <property type="match status" value="1"/>
</dbReference>
<dbReference type="KEGG" id="sng:SNE_A20210"/>
<dbReference type="InterPro" id="IPR001763">
    <property type="entry name" value="Rhodanese-like_dom"/>
</dbReference>
<dbReference type="RefSeq" id="WP_013944364.1">
    <property type="nucleotide sequence ID" value="NC_015713.1"/>
</dbReference>
<dbReference type="HOGENOM" id="CLU_107126_0_0_0"/>
<dbReference type="Gene3D" id="6.10.140.1340">
    <property type="match status" value="1"/>
</dbReference>
<evidence type="ECO:0000259" key="2">
    <source>
        <dbReference type="PROSITE" id="PS50206"/>
    </source>
</evidence>
<dbReference type="Proteomes" id="UP000000496">
    <property type="component" value="Chromosome gsn.131"/>
</dbReference>
<proteinExistence type="predicted"/>
<dbReference type="PROSITE" id="PS50206">
    <property type="entry name" value="RHODANESE_3"/>
    <property type="match status" value="1"/>
</dbReference>
<feature type="domain" description="Rhodanese" evidence="2">
    <location>
        <begin position="17"/>
        <end position="107"/>
    </location>
</feature>
<reference evidence="3 4" key="2">
    <citation type="journal article" date="2011" name="Mol. Biol. Evol.">
        <title>Unity in variety--the pan-genome of the Chlamydiae.</title>
        <authorList>
            <person name="Collingro A."/>
            <person name="Tischler P."/>
            <person name="Weinmaier T."/>
            <person name="Penz T."/>
            <person name="Heinz E."/>
            <person name="Brunham R.C."/>
            <person name="Read T.D."/>
            <person name="Bavoil P.M."/>
            <person name="Sachse K."/>
            <person name="Kahane S."/>
            <person name="Friedman M.G."/>
            <person name="Rattei T."/>
            <person name="Myers G.S."/>
            <person name="Horn M."/>
        </authorList>
    </citation>
    <scope>NUCLEOTIDE SEQUENCE [LARGE SCALE GENOMIC DNA]</scope>
    <source>
        <strain evidence="4">ATCC VR-1471 / Z</strain>
    </source>
</reference>
<feature type="transmembrane region" description="Helical" evidence="1">
    <location>
        <begin position="143"/>
        <end position="167"/>
    </location>
</feature>
<dbReference type="Gene3D" id="3.40.250.10">
    <property type="entry name" value="Rhodanese-like domain"/>
    <property type="match status" value="1"/>
</dbReference>
<dbReference type="AlphaFoldDB" id="F8L3N9"/>
<feature type="transmembrane region" description="Helical" evidence="1">
    <location>
        <begin position="119"/>
        <end position="137"/>
    </location>
</feature>
<reference key="1">
    <citation type="journal article" date="2011" name="Mol. Biol. Evol.">
        <title>Unity in variety -- the pan-genome of the Chlamydiae.</title>
        <authorList>
            <person name="Collingro A."/>
            <person name="Tischler P."/>
            <person name="Weinmaier T."/>
            <person name="Penz T."/>
            <person name="Heinz E."/>
            <person name="Brunham R.C."/>
            <person name="Read T.D."/>
            <person name="Bavoil P.M."/>
            <person name="Sachse K."/>
            <person name="Kahane S."/>
            <person name="Friedman M.G."/>
            <person name="Rattei T."/>
            <person name="Myers G.S.A."/>
            <person name="Horn M."/>
        </authorList>
    </citation>
    <scope>NUCLEOTIDE SEQUENCE</scope>
    <source>
        <strain>Z</strain>
    </source>
</reference>
<dbReference type="PANTHER" id="PTHR43031:SF1">
    <property type="entry name" value="PYRIDINE NUCLEOTIDE-DISULPHIDE OXIDOREDUCTASE"/>
    <property type="match status" value="1"/>
</dbReference>
<evidence type="ECO:0000313" key="4">
    <source>
        <dbReference type="Proteomes" id="UP000000496"/>
    </source>
</evidence>
<sequence length="174" mass="19938">MDEISFKEFKEILKKELPKNQKIIDVRGPGEFQAAHIEGAENLPFKDVRSHKDHLNKLDKIYFYCTAGVRCKQACELLEEEGIDPSKLVHVQGHSKDWENAGLPVIKGSKMPFSIQRQVYLIAGSLIILGFILAFAWNKWFLLFPFFVGAGMLYAAIRGVCYTDIFLSKMPWNR</sequence>
<dbReference type="PANTHER" id="PTHR43031">
    <property type="entry name" value="FAD-DEPENDENT OXIDOREDUCTASE"/>
    <property type="match status" value="1"/>
</dbReference>